<name>A0A7G8BGM5_9BACT</name>
<sequence>MKVIASHLIPALPGTPLNWIDGAWVDSYKTTDSFDPATAERIGPSQFSRETGMVVGANSPTAQCGEWKEDEWQELLARLSTGCKV</sequence>
<protein>
    <submittedName>
        <fullName evidence="1">Uncharacterized protein</fullName>
    </submittedName>
</protein>
<dbReference type="Proteomes" id="UP000515312">
    <property type="component" value="Chromosome"/>
</dbReference>
<accession>A0A7G8BGM5</accession>
<evidence type="ECO:0000313" key="2">
    <source>
        <dbReference type="Proteomes" id="UP000515312"/>
    </source>
</evidence>
<dbReference type="AlphaFoldDB" id="A0A7G8BGM5"/>
<dbReference type="RefSeq" id="WP_186742556.1">
    <property type="nucleotide sequence ID" value="NZ_CP060394.1"/>
</dbReference>
<keyword evidence="2" id="KW-1185">Reference proteome</keyword>
<dbReference type="KEGG" id="adin:H7849_21990"/>
<organism evidence="1 2">
    <name type="scientific">Alloacidobacterium dinghuense</name>
    <dbReference type="NCBI Taxonomy" id="2763107"/>
    <lineage>
        <taxon>Bacteria</taxon>
        <taxon>Pseudomonadati</taxon>
        <taxon>Acidobacteriota</taxon>
        <taxon>Terriglobia</taxon>
        <taxon>Terriglobales</taxon>
        <taxon>Acidobacteriaceae</taxon>
        <taxon>Alloacidobacterium</taxon>
    </lineage>
</organism>
<reference evidence="1 2" key="1">
    <citation type="submission" date="2020-08" db="EMBL/GenBank/DDBJ databases">
        <title>Edaphobacter telluris sp. nov. and Acidobacterium dinghuensis sp. nov., two acidobacteria isolated from forest soil.</title>
        <authorList>
            <person name="Fu J."/>
            <person name="Qiu L."/>
        </authorList>
    </citation>
    <scope>NUCLEOTIDE SEQUENCE [LARGE SCALE GENOMIC DNA]</scope>
    <source>
        <strain evidence="1">4Y35</strain>
    </source>
</reference>
<evidence type="ECO:0000313" key="1">
    <source>
        <dbReference type="EMBL" id="QNI31695.1"/>
    </source>
</evidence>
<proteinExistence type="predicted"/>
<dbReference type="EMBL" id="CP060394">
    <property type="protein sequence ID" value="QNI31695.1"/>
    <property type="molecule type" value="Genomic_DNA"/>
</dbReference>
<gene>
    <name evidence="1" type="ORF">H7849_21990</name>
</gene>